<dbReference type="InterPro" id="IPR013083">
    <property type="entry name" value="Znf_RING/FYVE/PHD"/>
</dbReference>
<comment type="subcellular location">
    <subcellularLocation>
        <location evidence="2">Chromosome</location>
    </subcellularLocation>
    <subcellularLocation>
        <location evidence="1">Nucleus</location>
    </subcellularLocation>
</comment>
<dbReference type="GO" id="GO:0007130">
    <property type="term" value="P:synaptonemal complex assembly"/>
    <property type="evidence" value="ECO:0007669"/>
    <property type="project" value="TreeGrafter"/>
</dbReference>
<dbReference type="SUPFAM" id="SSF56019">
    <property type="entry name" value="The spindle assembly checkpoint protein mad2"/>
    <property type="match status" value="1"/>
</dbReference>
<feature type="domain" description="HORMA" evidence="7">
    <location>
        <begin position="48"/>
        <end position="279"/>
    </location>
</feature>
<comment type="caution">
    <text evidence="8">The sequence shown here is derived from an EMBL/GenBank/DDBJ whole genome shotgun (WGS) entry which is preliminary data.</text>
</comment>
<keyword evidence="3" id="KW-0158">Chromosome</keyword>
<evidence type="ECO:0000256" key="2">
    <source>
        <dbReference type="ARBA" id="ARBA00004286"/>
    </source>
</evidence>
<dbReference type="GO" id="GO:0051598">
    <property type="term" value="P:meiotic recombination checkpoint signaling"/>
    <property type="evidence" value="ECO:0007669"/>
    <property type="project" value="TreeGrafter"/>
</dbReference>
<evidence type="ECO:0000256" key="4">
    <source>
        <dbReference type="ARBA" id="ARBA00023242"/>
    </source>
</evidence>
<feature type="compositionally biased region" description="Polar residues" evidence="6">
    <location>
        <begin position="394"/>
        <end position="404"/>
    </location>
</feature>
<feature type="compositionally biased region" description="Polar residues" evidence="6">
    <location>
        <begin position="338"/>
        <end position="356"/>
    </location>
</feature>
<dbReference type="EMBL" id="ML996103">
    <property type="protein sequence ID" value="KAF2739617.1"/>
    <property type="molecule type" value="Genomic_DNA"/>
</dbReference>
<accession>A0A9P4V4J3</accession>
<proteinExistence type="predicted"/>
<dbReference type="PANTHER" id="PTHR48225">
    <property type="entry name" value="HORMA DOMAIN-CONTAINING PROTEIN 1"/>
    <property type="match status" value="1"/>
</dbReference>
<dbReference type="InterPro" id="IPR036570">
    <property type="entry name" value="HORMA_dom_sf"/>
</dbReference>
<dbReference type="Pfam" id="PF02301">
    <property type="entry name" value="HORMA"/>
    <property type="match status" value="1"/>
</dbReference>
<dbReference type="SUPFAM" id="SSF57903">
    <property type="entry name" value="FYVE/PHD zinc finger"/>
    <property type="match status" value="1"/>
</dbReference>
<feature type="region of interest" description="Disordered" evidence="6">
    <location>
        <begin position="337"/>
        <end position="446"/>
    </location>
</feature>
<feature type="compositionally biased region" description="Polar residues" evidence="6">
    <location>
        <begin position="419"/>
        <end position="435"/>
    </location>
</feature>
<evidence type="ECO:0000313" key="8">
    <source>
        <dbReference type="EMBL" id="KAF2739617.1"/>
    </source>
</evidence>
<feature type="compositionally biased region" description="Basic and acidic residues" evidence="6">
    <location>
        <begin position="687"/>
        <end position="696"/>
    </location>
</feature>
<dbReference type="AlphaFoldDB" id="A0A9P4V4J3"/>
<name>A0A9P4V4J3_9PLEO</name>
<dbReference type="PROSITE" id="PS50815">
    <property type="entry name" value="HORMA"/>
    <property type="match status" value="1"/>
</dbReference>
<evidence type="ECO:0000256" key="3">
    <source>
        <dbReference type="ARBA" id="ARBA00022454"/>
    </source>
</evidence>
<dbReference type="OrthoDB" id="1928087at2759"/>
<feature type="compositionally biased region" description="Low complexity" evidence="6">
    <location>
        <begin position="436"/>
        <end position="446"/>
    </location>
</feature>
<feature type="compositionally biased region" description="Polar residues" evidence="6">
    <location>
        <begin position="660"/>
        <end position="678"/>
    </location>
</feature>
<evidence type="ECO:0000256" key="5">
    <source>
        <dbReference type="ARBA" id="ARBA00023254"/>
    </source>
</evidence>
<feature type="region of interest" description="Disordered" evidence="6">
    <location>
        <begin position="654"/>
        <end position="748"/>
    </location>
</feature>
<gene>
    <name evidence="8" type="ORF">EJ04DRAFT_559539</name>
</gene>
<dbReference type="GO" id="GO:0005634">
    <property type="term" value="C:nucleus"/>
    <property type="evidence" value="ECO:0007669"/>
    <property type="project" value="UniProtKB-SubCell"/>
</dbReference>
<feature type="region of interest" description="Disordered" evidence="6">
    <location>
        <begin position="471"/>
        <end position="495"/>
    </location>
</feature>
<dbReference type="Proteomes" id="UP000799444">
    <property type="component" value="Unassembled WGS sequence"/>
</dbReference>
<keyword evidence="5" id="KW-0469">Meiosis</keyword>
<dbReference type="InterPro" id="IPR011011">
    <property type="entry name" value="Znf_FYVE_PHD"/>
</dbReference>
<dbReference type="GO" id="GO:0003677">
    <property type="term" value="F:DNA binding"/>
    <property type="evidence" value="ECO:0007669"/>
    <property type="project" value="UniProtKB-KW"/>
</dbReference>
<dbReference type="Gene3D" id="3.30.40.10">
    <property type="entry name" value="Zinc/RING finger domain, C3HC4 (zinc finger)"/>
    <property type="match status" value="1"/>
</dbReference>
<protein>
    <submittedName>
        <fullName evidence="8">DNA-binding protein</fullName>
    </submittedName>
</protein>
<keyword evidence="8" id="KW-0238">DNA-binding</keyword>
<keyword evidence="9" id="KW-1185">Reference proteome</keyword>
<evidence type="ECO:0000313" key="9">
    <source>
        <dbReference type="Proteomes" id="UP000799444"/>
    </source>
</evidence>
<dbReference type="InterPro" id="IPR003511">
    <property type="entry name" value="HORMA_dom"/>
</dbReference>
<keyword evidence="4" id="KW-0539">Nucleus</keyword>
<evidence type="ECO:0000259" key="7">
    <source>
        <dbReference type="PROSITE" id="PS50815"/>
    </source>
</evidence>
<feature type="compositionally biased region" description="Basic and acidic residues" evidence="6">
    <location>
        <begin position="405"/>
        <end position="415"/>
    </location>
</feature>
<feature type="compositionally biased region" description="Polar residues" evidence="6">
    <location>
        <begin position="477"/>
        <end position="491"/>
    </location>
</feature>
<dbReference type="InterPro" id="IPR051294">
    <property type="entry name" value="HORMA_MeioticProgression"/>
</dbReference>
<evidence type="ECO:0000256" key="6">
    <source>
        <dbReference type="SAM" id="MobiDB-lite"/>
    </source>
</evidence>
<reference evidence="8" key="1">
    <citation type="journal article" date="2020" name="Stud. Mycol.">
        <title>101 Dothideomycetes genomes: a test case for predicting lifestyles and emergence of pathogens.</title>
        <authorList>
            <person name="Haridas S."/>
            <person name="Albert R."/>
            <person name="Binder M."/>
            <person name="Bloem J."/>
            <person name="Labutti K."/>
            <person name="Salamov A."/>
            <person name="Andreopoulos B."/>
            <person name="Baker S."/>
            <person name="Barry K."/>
            <person name="Bills G."/>
            <person name="Bluhm B."/>
            <person name="Cannon C."/>
            <person name="Castanera R."/>
            <person name="Culley D."/>
            <person name="Daum C."/>
            <person name="Ezra D."/>
            <person name="Gonzalez J."/>
            <person name="Henrissat B."/>
            <person name="Kuo A."/>
            <person name="Liang C."/>
            <person name="Lipzen A."/>
            <person name="Lutzoni F."/>
            <person name="Magnuson J."/>
            <person name="Mondo S."/>
            <person name="Nolan M."/>
            <person name="Ohm R."/>
            <person name="Pangilinan J."/>
            <person name="Park H.-J."/>
            <person name="Ramirez L."/>
            <person name="Alfaro M."/>
            <person name="Sun H."/>
            <person name="Tritt A."/>
            <person name="Yoshinaga Y."/>
            <person name="Zwiers L.-H."/>
            <person name="Turgeon B."/>
            <person name="Goodwin S."/>
            <person name="Spatafora J."/>
            <person name="Crous P."/>
            <person name="Grigoriev I."/>
        </authorList>
    </citation>
    <scope>NUCLEOTIDE SEQUENCE</scope>
    <source>
        <strain evidence="8">CBS 125425</strain>
    </source>
</reference>
<evidence type="ECO:0000256" key="1">
    <source>
        <dbReference type="ARBA" id="ARBA00004123"/>
    </source>
</evidence>
<sequence length="748" mass="82612">MARKTAVQTRTVASAQKAPSKQKTAVTVSAATGSATLPTSTEQSVTVQQSTEVMQTLLHSALSAVTYARGIFPIECFDFQVYKNISDEYTYRDFAKDSGKAKQGTGKSVYVLKQGRSSRADKFINWLQTGVFDALQRSYLRGLQISMFEDRNHPTQIVELYSFTFNYAVSADGSRTVAAMDISRPGGESLTIRHTNAGVQALVREIALLSGTLPLLPDHCFLEMRLLYTDDCPEDYQPPGFVHSQTDGSLHFPSASGWKTTSSMVGAISTGYHSVAVNMSYMLPAVDDDTIMGGIEDGRYQIPDGLEYNDSRTALHGLDWENNVPLMKVREPILTIQPKASETTTGDAESVTTQDSSDVDLNKLRGQPITGLAVDSQEEPMQTPYPRIHVGEHNISNSAKQPSTRPEDKEFRDRLAQMLQPSAEQSETQKTQGPAKSQQDSQSFDKSAMHAPAVGFSQTVIDQLEKNRSRLLPPLKSASNNRTSSADFNPSNERDEVRCECGNGEGVDAMIHCRFCNTWQHTHCYGYLGHEDVRIPEVHACYHCLLHTSDNALYREMRGLALRRRAIHVLNTIGFSTDKKLSKDLRCDLKTVKTLKEEFSAKGLLVSNAGNKSTLAGKPQFSVTRDEKMFRKIQAEYYNPTARISHLTELPAAANDSIPRPNSKQNASQRKGSSTPSNRFPLRKKNTKDMGDKSHNEPAAAGPSRRGKKRAQGLDSHMDISTPKRPRLGLTRSPMDIAANAVTPSVHD</sequence>
<organism evidence="8 9">
    <name type="scientific">Polyplosphaeria fusca</name>
    <dbReference type="NCBI Taxonomy" id="682080"/>
    <lineage>
        <taxon>Eukaryota</taxon>
        <taxon>Fungi</taxon>
        <taxon>Dikarya</taxon>
        <taxon>Ascomycota</taxon>
        <taxon>Pezizomycotina</taxon>
        <taxon>Dothideomycetes</taxon>
        <taxon>Pleosporomycetidae</taxon>
        <taxon>Pleosporales</taxon>
        <taxon>Tetraplosphaeriaceae</taxon>
        <taxon>Polyplosphaeria</taxon>
    </lineage>
</organism>
<dbReference type="Gene3D" id="3.30.900.10">
    <property type="entry name" value="HORMA domain"/>
    <property type="match status" value="1"/>
</dbReference>
<dbReference type="GO" id="GO:0005694">
    <property type="term" value="C:chromosome"/>
    <property type="evidence" value="ECO:0007669"/>
    <property type="project" value="UniProtKB-SubCell"/>
</dbReference>
<dbReference type="PANTHER" id="PTHR48225:SF7">
    <property type="entry name" value="MEIOSIS-SPECIFIC PROTEIN HOP1"/>
    <property type="match status" value="1"/>
</dbReference>